<dbReference type="GO" id="GO:0008270">
    <property type="term" value="F:zinc ion binding"/>
    <property type="evidence" value="ECO:0007669"/>
    <property type="project" value="UniProtKB-KW"/>
</dbReference>
<evidence type="ECO:0000259" key="2">
    <source>
        <dbReference type="PROSITE" id="PS50157"/>
    </source>
</evidence>
<keyword evidence="4" id="KW-1185">Reference proteome</keyword>
<protein>
    <recommendedName>
        <fullName evidence="2">C2H2-type domain-containing protein</fullName>
    </recommendedName>
</protein>
<keyword evidence="1" id="KW-0479">Metal-binding</keyword>
<dbReference type="STRING" id="101127.A0A1X2G7E0"/>
<dbReference type="SUPFAM" id="SSF57667">
    <property type="entry name" value="beta-beta-alpha zinc fingers"/>
    <property type="match status" value="1"/>
</dbReference>
<proteinExistence type="predicted"/>
<dbReference type="AlphaFoldDB" id="A0A1X2G7E0"/>
<dbReference type="Gene3D" id="3.30.160.60">
    <property type="entry name" value="Classic Zinc Finger"/>
    <property type="match status" value="2"/>
</dbReference>
<sequence>MKVKAAKKTKDHSKTSDYAAALLNDHYPPTYCCVCGYQGSTRFDTDDHFRKLHKGNRAFKCMHEPCSQAFTSRPGLQYHLTMAHTIEKQNGKIVITSWKGKANSVEKELDENLAQQLASHYDLLTCPKCYSKFSNKTKTKDHIVASHNKEKIFKCFVDNCSHDEGFASFLGLVYHLAKYHAAS</sequence>
<name>A0A1X2G7E0_9FUNG</name>
<dbReference type="PROSITE" id="PS50157">
    <property type="entry name" value="ZINC_FINGER_C2H2_2"/>
    <property type="match status" value="2"/>
</dbReference>
<feature type="domain" description="C2H2-type" evidence="2">
    <location>
        <begin position="59"/>
        <end position="89"/>
    </location>
</feature>
<gene>
    <name evidence="3" type="ORF">DM01DRAFT_1339753</name>
</gene>
<dbReference type="EMBL" id="MCGT01000039">
    <property type="protein sequence ID" value="ORX46114.1"/>
    <property type="molecule type" value="Genomic_DNA"/>
</dbReference>
<feature type="domain" description="C2H2-type" evidence="2">
    <location>
        <begin position="124"/>
        <end position="152"/>
    </location>
</feature>
<dbReference type="InterPro" id="IPR036236">
    <property type="entry name" value="Znf_C2H2_sf"/>
</dbReference>
<evidence type="ECO:0000313" key="4">
    <source>
        <dbReference type="Proteomes" id="UP000242146"/>
    </source>
</evidence>
<dbReference type="OrthoDB" id="6365676at2759"/>
<keyword evidence="1" id="KW-0863">Zinc-finger</keyword>
<reference evidence="3 4" key="1">
    <citation type="submission" date="2016-07" db="EMBL/GenBank/DDBJ databases">
        <title>Pervasive Adenine N6-methylation of Active Genes in Fungi.</title>
        <authorList>
            <consortium name="DOE Joint Genome Institute"/>
            <person name="Mondo S.J."/>
            <person name="Dannebaum R.O."/>
            <person name="Kuo R.C."/>
            <person name="Labutti K."/>
            <person name="Haridas S."/>
            <person name="Kuo A."/>
            <person name="Salamov A."/>
            <person name="Ahrendt S.R."/>
            <person name="Lipzen A."/>
            <person name="Sullivan W."/>
            <person name="Andreopoulos W.B."/>
            <person name="Clum A."/>
            <person name="Lindquist E."/>
            <person name="Daum C."/>
            <person name="Ramamoorthy G.K."/>
            <person name="Gryganskyi A."/>
            <person name="Culley D."/>
            <person name="Magnuson J.K."/>
            <person name="James T.Y."/>
            <person name="O'Malley M.A."/>
            <person name="Stajich J.E."/>
            <person name="Spatafora J.W."/>
            <person name="Visel A."/>
            <person name="Grigoriev I.V."/>
        </authorList>
    </citation>
    <scope>NUCLEOTIDE SEQUENCE [LARGE SCALE GENOMIC DNA]</scope>
    <source>
        <strain evidence="3 4">NRRL 3301</strain>
    </source>
</reference>
<dbReference type="PROSITE" id="PS00028">
    <property type="entry name" value="ZINC_FINGER_C2H2_1"/>
    <property type="match status" value="2"/>
</dbReference>
<evidence type="ECO:0000256" key="1">
    <source>
        <dbReference type="PROSITE-ProRule" id="PRU00042"/>
    </source>
</evidence>
<dbReference type="Proteomes" id="UP000242146">
    <property type="component" value="Unassembled WGS sequence"/>
</dbReference>
<evidence type="ECO:0000313" key="3">
    <source>
        <dbReference type="EMBL" id="ORX46114.1"/>
    </source>
</evidence>
<accession>A0A1X2G7E0</accession>
<comment type="caution">
    <text evidence="3">The sequence shown here is derived from an EMBL/GenBank/DDBJ whole genome shotgun (WGS) entry which is preliminary data.</text>
</comment>
<dbReference type="SMART" id="SM00355">
    <property type="entry name" value="ZnF_C2H2"/>
    <property type="match status" value="4"/>
</dbReference>
<keyword evidence="1" id="KW-0862">Zinc</keyword>
<dbReference type="InterPro" id="IPR013087">
    <property type="entry name" value="Znf_C2H2_type"/>
</dbReference>
<organism evidence="3 4">
    <name type="scientific">Hesseltinella vesiculosa</name>
    <dbReference type="NCBI Taxonomy" id="101127"/>
    <lineage>
        <taxon>Eukaryota</taxon>
        <taxon>Fungi</taxon>
        <taxon>Fungi incertae sedis</taxon>
        <taxon>Mucoromycota</taxon>
        <taxon>Mucoromycotina</taxon>
        <taxon>Mucoromycetes</taxon>
        <taxon>Mucorales</taxon>
        <taxon>Cunninghamellaceae</taxon>
        <taxon>Hesseltinella</taxon>
    </lineage>
</organism>